<feature type="signal peptide" evidence="1">
    <location>
        <begin position="1"/>
        <end position="24"/>
    </location>
</feature>
<keyword evidence="3" id="KW-1185">Reference proteome</keyword>
<reference evidence="3" key="1">
    <citation type="submission" date="2015-06" db="EMBL/GenBank/DDBJ databases">
        <authorList>
            <person name="Bertelli C."/>
        </authorList>
    </citation>
    <scope>NUCLEOTIDE SEQUENCE [LARGE SCALE GENOMIC DNA]</scope>
    <source>
        <strain evidence="3">CRIB-30</strain>
    </source>
</reference>
<dbReference type="RefSeq" id="WP_098037496.1">
    <property type="nucleotide sequence ID" value="NZ_CWGJ01000005.1"/>
</dbReference>
<evidence type="ECO:0000313" key="3">
    <source>
        <dbReference type="Proteomes" id="UP000220251"/>
    </source>
</evidence>
<gene>
    <name evidence="2" type="ORF">ELAC_0272</name>
</gene>
<dbReference type="Proteomes" id="UP000220251">
    <property type="component" value="Unassembled WGS sequence"/>
</dbReference>
<dbReference type="OrthoDB" id="7051241at2"/>
<protein>
    <submittedName>
        <fullName evidence="2">Conserved putative secreted protein</fullName>
    </submittedName>
</protein>
<feature type="chain" id="PRO_5005217760" evidence="1">
    <location>
        <begin position="25"/>
        <end position="266"/>
    </location>
</feature>
<organism evidence="2 3">
    <name type="scientific">Estrella lausannensis</name>
    <dbReference type="NCBI Taxonomy" id="483423"/>
    <lineage>
        <taxon>Bacteria</taxon>
        <taxon>Pseudomonadati</taxon>
        <taxon>Chlamydiota</taxon>
        <taxon>Chlamydiia</taxon>
        <taxon>Parachlamydiales</taxon>
        <taxon>Candidatus Criblamydiaceae</taxon>
        <taxon>Estrella</taxon>
    </lineage>
</organism>
<evidence type="ECO:0000256" key="1">
    <source>
        <dbReference type="SAM" id="SignalP"/>
    </source>
</evidence>
<sequence>MRFPLSRIAFTCFALSMFFGQLSADSCSYWCQGPLPPSSVRIGVYGGIVPSYYSHRSDNLFIGPDGIGGIVGEDDSPGFRDQFNLPWTIGLDVGYADTDSSEVFFSITYAKATGKDFHFNVDDIHGEFKFKSYSDLGLWIGYRYHFVGADSCGCYFDPFIGFKVGAKFLSKVKADYHSHQFSFSEHGLTYFQKETVPAMGLQLGFSFNFIDCIDMVLMGEAIWAGQFRANNKIYLGGNAGDIQAISVGHTGPVWTFPVTLGFVMSL</sequence>
<name>A0A0H5DP19_9BACT</name>
<dbReference type="AlphaFoldDB" id="A0A0H5DP19"/>
<keyword evidence="1" id="KW-0732">Signal</keyword>
<proteinExistence type="predicted"/>
<dbReference type="EMBL" id="CWGJ01000005">
    <property type="protein sequence ID" value="CRX37633.1"/>
    <property type="molecule type" value="Genomic_DNA"/>
</dbReference>
<evidence type="ECO:0000313" key="2">
    <source>
        <dbReference type="EMBL" id="CRX37633.1"/>
    </source>
</evidence>
<accession>A0A0H5DP19</accession>